<organism evidence="1 2">
    <name type="scientific">Rhizobium mongolense</name>
    <dbReference type="NCBI Taxonomy" id="57676"/>
    <lineage>
        <taxon>Bacteria</taxon>
        <taxon>Pseudomonadati</taxon>
        <taxon>Pseudomonadota</taxon>
        <taxon>Alphaproteobacteria</taxon>
        <taxon>Hyphomicrobiales</taxon>
        <taxon>Rhizobiaceae</taxon>
        <taxon>Rhizobium/Agrobacterium group</taxon>
        <taxon>Rhizobium</taxon>
    </lineage>
</organism>
<gene>
    <name evidence="1" type="ORF">GGD56_003237</name>
</gene>
<reference evidence="1 2" key="1">
    <citation type="submission" date="2020-08" db="EMBL/GenBank/DDBJ databases">
        <title>Genomic Encyclopedia of Type Strains, Phase IV (KMG-V): Genome sequencing to study the core and pangenomes of soil and plant-associated prokaryotes.</title>
        <authorList>
            <person name="Whitman W."/>
        </authorList>
    </citation>
    <scope>NUCLEOTIDE SEQUENCE [LARGE SCALE GENOMIC DNA]</scope>
    <source>
        <strain evidence="1 2">SEMIA 4087</strain>
    </source>
</reference>
<proteinExistence type="predicted"/>
<accession>A0ABR6INC6</accession>
<dbReference type="EMBL" id="JACIFX010000004">
    <property type="protein sequence ID" value="MBB4229386.1"/>
    <property type="molecule type" value="Genomic_DNA"/>
</dbReference>
<dbReference type="Proteomes" id="UP000551353">
    <property type="component" value="Unassembled WGS sequence"/>
</dbReference>
<comment type="caution">
    <text evidence="1">The sequence shown here is derived from an EMBL/GenBank/DDBJ whole genome shotgun (WGS) entry which is preliminary data.</text>
</comment>
<protein>
    <submittedName>
        <fullName evidence="1">Uncharacterized protein</fullName>
    </submittedName>
</protein>
<evidence type="ECO:0000313" key="1">
    <source>
        <dbReference type="EMBL" id="MBB4229386.1"/>
    </source>
</evidence>
<name>A0ABR6INC6_9HYPH</name>
<evidence type="ECO:0000313" key="2">
    <source>
        <dbReference type="Proteomes" id="UP000551353"/>
    </source>
</evidence>
<keyword evidence="2" id="KW-1185">Reference proteome</keyword>
<sequence>MARTAIATVGTQTLPSVKLKSHQDMDPIAETVPAAIAAYARAASPKIRELLIAEMDG</sequence>
<dbReference type="RefSeq" id="WP_022716059.1">
    <property type="nucleotide sequence ID" value="NZ_JACIFX010000004.1"/>
</dbReference>